<evidence type="ECO:0000313" key="1">
    <source>
        <dbReference type="EMBL" id="TVX93063.1"/>
    </source>
</evidence>
<organism evidence="1 2">
    <name type="scientific">Paenibacillus agilis</name>
    <dbReference type="NCBI Taxonomy" id="3020863"/>
    <lineage>
        <taxon>Bacteria</taxon>
        <taxon>Bacillati</taxon>
        <taxon>Bacillota</taxon>
        <taxon>Bacilli</taxon>
        <taxon>Bacillales</taxon>
        <taxon>Paenibacillaceae</taxon>
        <taxon>Paenibacillus</taxon>
    </lineage>
</organism>
<comment type="caution">
    <text evidence="1">The sequence shown here is derived from an EMBL/GenBank/DDBJ whole genome shotgun (WGS) entry which is preliminary data.</text>
</comment>
<sequence>MRIDVLQTSCQLCWQPFHDIVLIDTKKCPHCLASTENCQFERIAATYSLDINHITGDLTLTKL</sequence>
<reference evidence="1 2" key="1">
    <citation type="submission" date="2019-07" db="EMBL/GenBank/DDBJ databases">
        <authorList>
            <person name="Kim J."/>
        </authorList>
    </citation>
    <scope>NUCLEOTIDE SEQUENCE [LARGE SCALE GENOMIC DNA]</scope>
    <source>
        <strain evidence="1 2">N4</strain>
    </source>
</reference>
<accession>A0A559IZM4</accession>
<evidence type="ECO:0000313" key="2">
    <source>
        <dbReference type="Proteomes" id="UP000318102"/>
    </source>
</evidence>
<dbReference type="EMBL" id="VNJK01000001">
    <property type="protein sequence ID" value="TVX93063.1"/>
    <property type="molecule type" value="Genomic_DNA"/>
</dbReference>
<dbReference type="RefSeq" id="WP_144989179.1">
    <property type="nucleotide sequence ID" value="NZ_VNJK01000001.1"/>
</dbReference>
<dbReference type="AlphaFoldDB" id="A0A559IZM4"/>
<protein>
    <submittedName>
        <fullName evidence="1">Uncharacterized protein</fullName>
    </submittedName>
</protein>
<keyword evidence="2" id="KW-1185">Reference proteome</keyword>
<dbReference type="Proteomes" id="UP000318102">
    <property type="component" value="Unassembled WGS sequence"/>
</dbReference>
<gene>
    <name evidence="1" type="ORF">FPZ44_08310</name>
</gene>
<proteinExistence type="predicted"/>
<name>A0A559IZM4_9BACL</name>